<dbReference type="Proteomes" id="UP001516400">
    <property type="component" value="Unassembled WGS sequence"/>
</dbReference>
<name>A0ABD2N8T5_9CUCU</name>
<evidence type="ECO:0000313" key="2">
    <source>
        <dbReference type="Proteomes" id="UP001516400"/>
    </source>
</evidence>
<organism evidence="1 2">
    <name type="scientific">Cryptolaemus montrouzieri</name>
    <dbReference type="NCBI Taxonomy" id="559131"/>
    <lineage>
        <taxon>Eukaryota</taxon>
        <taxon>Metazoa</taxon>
        <taxon>Ecdysozoa</taxon>
        <taxon>Arthropoda</taxon>
        <taxon>Hexapoda</taxon>
        <taxon>Insecta</taxon>
        <taxon>Pterygota</taxon>
        <taxon>Neoptera</taxon>
        <taxon>Endopterygota</taxon>
        <taxon>Coleoptera</taxon>
        <taxon>Polyphaga</taxon>
        <taxon>Cucujiformia</taxon>
        <taxon>Coccinelloidea</taxon>
        <taxon>Coccinellidae</taxon>
        <taxon>Scymninae</taxon>
        <taxon>Scymnini</taxon>
        <taxon>Cryptolaemus</taxon>
    </lineage>
</organism>
<gene>
    <name evidence="1" type="ORF">HHI36_019945</name>
</gene>
<accession>A0ABD2N8T5</accession>
<dbReference type="AlphaFoldDB" id="A0ABD2N8T5"/>
<sequence>MENQFHKFHDSEQVFSSKMQRYLNSRREENLVNLTAEVELTVKNFLNNNVETRDLMKPLIRKEHHSTKVNIGLTKEGGFNDKDIKSIQKKLKEEKLITKTDKGKLCSDCQEKSIQPENFRIFK</sequence>
<reference evidence="1 2" key="1">
    <citation type="journal article" date="2021" name="BMC Biol.">
        <title>Horizontally acquired antibacterial genes associated with adaptive radiation of ladybird beetles.</title>
        <authorList>
            <person name="Li H.S."/>
            <person name="Tang X.F."/>
            <person name="Huang Y.H."/>
            <person name="Xu Z.Y."/>
            <person name="Chen M.L."/>
            <person name="Du X.Y."/>
            <person name="Qiu B.Y."/>
            <person name="Chen P.T."/>
            <person name="Zhang W."/>
            <person name="Slipinski A."/>
            <person name="Escalona H.E."/>
            <person name="Waterhouse R.M."/>
            <person name="Zwick A."/>
            <person name="Pang H."/>
        </authorList>
    </citation>
    <scope>NUCLEOTIDE SEQUENCE [LARGE SCALE GENOMIC DNA]</scope>
    <source>
        <strain evidence="1">SYSU2018</strain>
    </source>
</reference>
<comment type="caution">
    <text evidence="1">The sequence shown here is derived from an EMBL/GenBank/DDBJ whole genome shotgun (WGS) entry which is preliminary data.</text>
</comment>
<protein>
    <submittedName>
        <fullName evidence="1">Uncharacterized protein</fullName>
    </submittedName>
</protein>
<keyword evidence="2" id="KW-1185">Reference proteome</keyword>
<proteinExistence type="predicted"/>
<dbReference type="EMBL" id="JABFTP020000083">
    <property type="protein sequence ID" value="KAL3275175.1"/>
    <property type="molecule type" value="Genomic_DNA"/>
</dbReference>
<evidence type="ECO:0000313" key="1">
    <source>
        <dbReference type="EMBL" id="KAL3275175.1"/>
    </source>
</evidence>